<feature type="compositionally biased region" description="Pro residues" evidence="1">
    <location>
        <begin position="229"/>
        <end position="239"/>
    </location>
</feature>
<feature type="transmembrane region" description="Helical" evidence="2">
    <location>
        <begin position="307"/>
        <end position="324"/>
    </location>
</feature>
<dbReference type="Proteomes" id="UP000092600">
    <property type="component" value="Unassembled WGS sequence"/>
</dbReference>
<protein>
    <submittedName>
        <fullName evidence="4">Ubiquitin-conjugating enzyme E2 32</fullName>
    </submittedName>
</protein>
<keyword evidence="2" id="KW-0812">Transmembrane</keyword>
<dbReference type="InterPro" id="IPR000608">
    <property type="entry name" value="UBC"/>
</dbReference>
<proteinExistence type="predicted"/>
<evidence type="ECO:0000313" key="5">
    <source>
        <dbReference type="Proteomes" id="UP000092600"/>
    </source>
</evidence>
<feature type="region of interest" description="Disordered" evidence="1">
    <location>
        <begin position="195"/>
        <end position="240"/>
    </location>
</feature>
<dbReference type="STRING" id="4615.A0A199UWY1"/>
<dbReference type="Pfam" id="PF00179">
    <property type="entry name" value="UQ_con"/>
    <property type="match status" value="1"/>
</dbReference>
<keyword evidence="2" id="KW-0472">Membrane</keyword>
<dbReference type="SUPFAM" id="SSF54495">
    <property type="entry name" value="UBC-like"/>
    <property type="match status" value="1"/>
</dbReference>
<dbReference type="SMART" id="SM00212">
    <property type="entry name" value="UBCc"/>
    <property type="match status" value="1"/>
</dbReference>
<dbReference type="PROSITE" id="PS50127">
    <property type="entry name" value="UBC_2"/>
    <property type="match status" value="1"/>
</dbReference>
<evidence type="ECO:0000313" key="4">
    <source>
        <dbReference type="EMBL" id="OAY69135.1"/>
    </source>
</evidence>
<dbReference type="Gene3D" id="3.10.110.10">
    <property type="entry name" value="Ubiquitin Conjugating Enzyme"/>
    <property type="match status" value="1"/>
</dbReference>
<dbReference type="AlphaFoldDB" id="A0A199UWY1"/>
<evidence type="ECO:0000259" key="3">
    <source>
        <dbReference type="PROSITE" id="PS50127"/>
    </source>
</evidence>
<dbReference type="CDD" id="cd23799">
    <property type="entry name" value="UBCc_UBE2J"/>
    <property type="match status" value="1"/>
</dbReference>
<dbReference type="EMBL" id="LSRQ01004555">
    <property type="protein sequence ID" value="OAY69135.1"/>
    <property type="molecule type" value="Genomic_DNA"/>
</dbReference>
<comment type="caution">
    <text evidence="4">The sequence shown here is derived from an EMBL/GenBank/DDBJ whole genome shotgun (WGS) entry which is preliminary data.</text>
</comment>
<reference evidence="4 5" key="1">
    <citation type="journal article" date="2016" name="DNA Res.">
        <title>The draft genome of MD-2 pineapple using hybrid error correction of long reads.</title>
        <authorList>
            <person name="Redwan R.M."/>
            <person name="Saidin A."/>
            <person name="Kumar S.V."/>
        </authorList>
    </citation>
    <scope>NUCLEOTIDE SEQUENCE [LARGE SCALE GENOMIC DNA]</scope>
    <source>
        <strain evidence="5">cv. MD2</strain>
        <tissue evidence="4">Leaf</tissue>
    </source>
</reference>
<evidence type="ECO:0000256" key="1">
    <source>
        <dbReference type="SAM" id="MobiDB-lite"/>
    </source>
</evidence>
<dbReference type="PANTHER" id="PTHR24067">
    <property type="entry name" value="UBIQUITIN-CONJUGATING ENZYME E2"/>
    <property type="match status" value="1"/>
</dbReference>
<organism evidence="4 5">
    <name type="scientific">Ananas comosus</name>
    <name type="common">Pineapple</name>
    <name type="synonym">Ananas ananas</name>
    <dbReference type="NCBI Taxonomy" id="4615"/>
    <lineage>
        <taxon>Eukaryota</taxon>
        <taxon>Viridiplantae</taxon>
        <taxon>Streptophyta</taxon>
        <taxon>Embryophyta</taxon>
        <taxon>Tracheophyta</taxon>
        <taxon>Spermatophyta</taxon>
        <taxon>Magnoliopsida</taxon>
        <taxon>Liliopsida</taxon>
        <taxon>Poales</taxon>
        <taxon>Bromeliaceae</taxon>
        <taxon>Bromelioideae</taxon>
        <taxon>Ananas</taxon>
    </lineage>
</organism>
<keyword evidence="2" id="KW-1133">Transmembrane helix</keyword>
<sequence length="335" mass="37317">MAAAAAAAAAAAEDKYNRKNPAVKRILQEVKEMQSHPSDDFMSLPLEENIFEWQFAILGPRDSEFEGGIYHGRIQLPADYPFKPPAFMMLTPNGRFETQTKICLSISNHHPEHWQPSWSVRTALVALIAFMPTDPDGALGSLDYKKEERHALAIKSREAAPRFGMPERQKLIDEMYCSEFHESTFSQIHQYMLTKAPPVPPLPKTSNTNEQTNDSANEATLTNPNPEVTAPPEPVPNPEPEQRIVEDVREVRLNAAAGRVRLSFSAGVRLTRRVPAAEVAEQAHGHNMRPDARTEVRVQKPGIDDRWFTGAAVALTLAIIVLLVKKYLKSQGIVG</sequence>
<feature type="domain" description="UBC core" evidence="3">
    <location>
        <begin position="21"/>
        <end position="182"/>
    </location>
</feature>
<dbReference type="InterPro" id="IPR016135">
    <property type="entry name" value="UBQ-conjugating_enzyme/RWD"/>
</dbReference>
<dbReference type="InterPro" id="IPR050113">
    <property type="entry name" value="Ub_conjugating_enzyme"/>
</dbReference>
<feature type="compositionally biased region" description="Polar residues" evidence="1">
    <location>
        <begin position="204"/>
        <end position="221"/>
    </location>
</feature>
<name>A0A199UWY1_ANACO</name>
<dbReference type="FunFam" id="3.10.110.10:FF:000056">
    <property type="entry name" value="ubiquitin-conjugating enzyme E2 32"/>
    <property type="match status" value="1"/>
</dbReference>
<accession>A0A199UWY1</accession>
<evidence type="ECO:0000256" key="2">
    <source>
        <dbReference type="SAM" id="Phobius"/>
    </source>
</evidence>
<gene>
    <name evidence="4" type="ORF">ACMD2_02423</name>
</gene>